<evidence type="ECO:0000256" key="2">
    <source>
        <dbReference type="ARBA" id="ARBA00007779"/>
    </source>
</evidence>
<dbReference type="Pfam" id="PF13967">
    <property type="entry name" value="RSN1_TM"/>
    <property type="match status" value="1"/>
</dbReference>
<feature type="domain" description="CSC1/OSCA1-like N-terminal transmembrane" evidence="10">
    <location>
        <begin position="75"/>
        <end position="274"/>
    </location>
</feature>
<protein>
    <submittedName>
        <fullName evidence="12">Uncharacterized protein</fullName>
    </submittedName>
</protein>
<evidence type="ECO:0000256" key="5">
    <source>
        <dbReference type="ARBA" id="ARBA00022989"/>
    </source>
</evidence>
<comment type="caution">
    <text evidence="12">The sequence shown here is derived from an EMBL/GenBank/DDBJ whole genome shotgun (WGS) entry which is preliminary data.</text>
</comment>
<comment type="similarity">
    <text evidence="2">Belongs to the CSC1 (TC 1.A.17) family.</text>
</comment>
<feature type="transmembrane region" description="Helical" evidence="8">
    <location>
        <begin position="256"/>
        <end position="274"/>
    </location>
</feature>
<feature type="transmembrane region" description="Helical" evidence="8">
    <location>
        <begin position="845"/>
        <end position="867"/>
    </location>
</feature>
<feature type="transmembrane region" description="Helical" evidence="8">
    <location>
        <begin position="804"/>
        <end position="824"/>
    </location>
</feature>
<accession>A0ABD3R1V7</accession>
<dbReference type="PANTHER" id="PTHR13018:SF5">
    <property type="entry name" value="RE44586P"/>
    <property type="match status" value="1"/>
</dbReference>
<feature type="compositionally biased region" description="Basic and acidic residues" evidence="7">
    <location>
        <begin position="626"/>
        <end position="635"/>
    </location>
</feature>
<evidence type="ECO:0000256" key="1">
    <source>
        <dbReference type="ARBA" id="ARBA00004141"/>
    </source>
</evidence>
<feature type="region of interest" description="Disordered" evidence="7">
    <location>
        <begin position="626"/>
        <end position="646"/>
    </location>
</feature>
<evidence type="ECO:0000313" key="13">
    <source>
        <dbReference type="Proteomes" id="UP001530377"/>
    </source>
</evidence>
<evidence type="ECO:0000256" key="7">
    <source>
        <dbReference type="SAM" id="MobiDB-lite"/>
    </source>
</evidence>
<feature type="transmembrane region" description="Helical" evidence="8">
    <location>
        <begin position="887"/>
        <end position="908"/>
    </location>
</feature>
<feature type="transmembrane region" description="Helical" evidence="8">
    <location>
        <begin position="1009"/>
        <end position="1026"/>
    </location>
</feature>
<evidence type="ECO:0000256" key="8">
    <source>
        <dbReference type="SAM" id="Phobius"/>
    </source>
</evidence>
<dbReference type="Pfam" id="PF14703">
    <property type="entry name" value="PHM7_cyt"/>
    <property type="match status" value="1"/>
</dbReference>
<feature type="transmembrane region" description="Helical" evidence="8">
    <location>
        <begin position="75"/>
        <end position="96"/>
    </location>
</feature>
<evidence type="ECO:0000256" key="6">
    <source>
        <dbReference type="ARBA" id="ARBA00023136"/>
    </source>
</evidence>
<proteinExistence type="inferred from homology"/>
<evidence type="ECO:0000259" key="11">
    <source>
        <dbReference type="Pfam" id="PF14703"/>
    </source>
</evidence>
<dbReference type="Proteomes" id="UP001530377">
    <property type="component" value="Unassembled WGS sequence"/>
</dbReference>
<dbReference type="InterPro" id="IPR027815">
    <property type="entry name" value="CSC1/OSCA1-like_cyt"/>
</dbReference>
<keyword evidence="6 8" id="KW-0472">Membrane</keyword>
<evidence type="ECO:0000256" key="4">
    <source>
        <dbReference type="ARBA" id="ARBA00022692"/>
    </source>
</evidence>
<keyword evidence="13" id="KW-1185">Reference proteome</keyword>
<dbReference type="InterPro" id="IPR032880">
    <property type="entry name" value="CSC1/OSCA1-like_N"/>
</dbReference>
<feature type="domain" description="CSC1/OSCA1-like cytosolic" evidence="11">
    <location>
        <begin position="370"/>
        <end position="521"/>
    </location>
</feature>
<evidence type="ECO:0000259" key="10">
    <source>
        <dbReference type="Pfam" id="PF13967"/>
    </source>
</evidence>
<dbReference type="EMBL" id="JALLPB020000776">
    <property type="protein sequence ID" value="KAL3806584.1"/>
    <property type="molecule type" value="Genomic_DNA"/>
</dbReference>
<feature type="transmembrane region" description="Helical" evidence="8">
    <location>
        <begin position="214"/>
        <end position="236"/>
    </location>
</feature>
<sequence>MDDDYYSADASSSQGATPAPVAIDRRYYSADDDWRTYANDYYSVKGTTSWLDKFFSNSTNNLELNPAQDVNPDNVLASLLFNSLVCVILLVVYELLRRWIPSVYAQATSGPNKVVYLHSTTENSSKKTSNDGKVADEIDNIPGSVAGENPEYSASCDDIQQKVCSHVINPQNSCAFPILEWCIPVHKTPWSTFRHVAGLDAYFYLRYIRMCLKITVVSSFWAIVILCPVYATGGGYQSGFYYFSMANVLPQDAMRVWVPSVFCWAFTMYCWFCVRAEMIHYVDLRMEFLGGEEEELIQRRMREASIGREYDEPQNFNHVQDESKMDMRRSRSRGEKLAVVCAEGRNTGKINMPQQSEHQMQIREMKQHRYSLQVEKVPVELRSNTALFNYFNEIFPGQVHSACMAMNVPDLDALSARRMRVCRRLEKSLAYHSVTGIRPTHIAGRPRFYCCGIESTPVDGWCLIYDCFHDDAHPYLDKNDPNYPTEVYDDLPGKGECVDSILYYTRDLANCNLKMKKLQAEKFRIAETGISPRHGGDGLVVDESNCDWYTPPLAMLKTSAAMAVGGLRDEFEVSGEEDYFGDGVVGGRNGMEYGSITDSSALTSRQRSQEKTATLVDEYQLTDFDGHPTDHHSFENGDENATPSSRQRIQYSIRPHIGLRALLWRMGVDCLATSLEEIRDRTDVVVDSVTRPSMSSTGFVTFKTLTPVTVTTSTPLTYNRNPMKVSIAPETRDIVWQNVQIDRDISAGRAFVANVLLGLGVLLWSIPLTLIQAWAKVENVALIPGLEWVGQIHGGRLKPLINGYLPVITLLGLILLLPLIFNWVATSYEKRKTLSGVQNSIVGRYFYYQLANIYITVTAGALWTSLAEIIDHPQQLLVILGQTLPKLAGYFISLLLTKTLAGLPMVLLRMGALSRMIFLRSCFNKKRLTQRELNEVYRKQPIYYGWEYPTQFLVIIICFTYACISPLVLPVGSAYFFVALLVYKKQALYVYSPTYESGGKMFPQAVNKTLFALVISQLTFIGFTLIRKGVFQIILLAPLPFLTVFFMLYIQSRYVEPSKKLSLERAVKIDSLLVHPYEFSHETYQQPVLSEPASVPMCDTNDKALSEVLENLVRLQNQTRDAPQDRPPGLV</sequence>
<feature type="domain" description="CSC1/OSCA1-like 7TM region" evidence="9">
    <location>
        <begin position="749"/>
        <end position="1023"/>
    </location>
</feature>
<feature type="transmembrane region" description="Helical" evidence="8">
    <location>
        <begin position="751"/>
        <end position="775"/>
    </location>
</feature>
<dbReference type="PANTHER" id="PTHR13018">
    <property type="entry name" value="PROBABLE MEMBRANE PROTEIN DUF221-RELATED"/>
    <property type="match status" value="1"/>
</dbReference>
<feature type="transmembrane region" description="Helical" evidence="8">
    <location>
        <begin position="952"/>
        <end position="983"/>
    </location>
</feature>
<dbReference type="InterPro" id="IPR003864">
    <property type="entry name" value="CSC1/OSCA1-like_7TM"/>
</dbReference>
<gene>
    <name evidence="12" type="ORF">ACHAXA_002241</name>
</gene>
<feature type="transmembrane region" description="Helical" evidence="8">
    <location>
        <begin position="1033"/>
        <end position="1050"/>
    </location>
</feature>
<evidence type="ECO:0000259" key="9">
    <source>
        <dbReference type="Pfam" id="PF02714"/>
    </source>
</evidence>
<dbReference type="Pfam" id="PF02714">
    <property type="entry name" value="RSN1_7TM"/>
    <property type="match status" value="1"/>
</dbReference>
<evidence type="ECO:0000313" key="12">
    <source>
        <dbReference type="EMBL" id="KAL3806584.1"/>
    </source>
</evidence>
<evidence type="ECO:0000256" key="3">
    <source>
        <dbReference type="ARBA" id="ARBA00022448"/>
    </source>
</evidence>
<dbReference type="GO" id="GO:0016020">
    <property type="term" value="C:membrane"/>
    <property type="evidence" value="ECO:0007669"/>
    <property type="project" value="UniProtKB-SubCell"/>
</dbReference>
<dbReference type="AlphaFoldDB" id="A0ABD3R1V7"/>
<organism evidence="12 13">
    <name type="scientific">Cyclostephanos tholiformis</name>
    <dbReference type="NCBI Taxonomy" id="382380"/>
    <lineage>
        <taxon>Eukaryota</taxon>
        <taxon>Sar</taxon>
        <taxon>Stramenopiles</taxon>
        <taxon>Ochrophyta</taxon>
        <taxon>Bacillariophyta</taxon>
        <taxon>Coscinodiscophyceae</taxon>
        <taxon>Thalassiosirophycidae</taxon>
        <taxon>Stephanodiscales</taxon>
        <taxon>Stephanodiscaceae</taxon>
        <taxon>Cyclostephanos</taxon>
    </lineage>
</organism>
<keyword evidence="5 8" id="KW-1133">Transmembrane helix</keyword>
<comment type="subcellular location">
    <subcellularLocation>
        <location evidence="1">Membrane</location>
        <topology evidence="1">Multi-pass membrane protein</topology>
    </subcellularLocation>
</comment>
<name>A0ABD3R1V7_9STRA</name>
<keyword evidence="4 8" id="KW-0812">Transmembrane</keyword>
<dbReference type="InterPro" id="IPR045122">
    <property type="entry name" value="Csc1-like"/>
</dbReference>
<keyword evidence="3" id="KW-0813">Transport</keyword>
<reference evidence="12 13" key="1">
    <citation type="submission" date="2024-10" db="EMBL/GenBank/DDBJ databases">
        <title>Updated reference genomes for cyclostephanoid diatoms.</title>
        <authorList>
            <person name="Roberts W.R."/>
            <person name="Alverson A.J."/>
        </authorList>
    </citation>
    <scope>NUCLEOTIDE SEQUENCE [LARGE SCALE GENOMIC DNA]</scope>
    <source>
        <strain evidence="12 13">AJA228-03</strain>
    </source>
</reference>